<dbReference type="Gene3D" id="3.40.30.10">
    <property type="entry name" value="Glutaredoxin"/>
    <property type="match status" value="1"/>
</dbReference>
<sequence>MLRYRQISHSFAGTCSFKKLTRCSAAKFELHVCTNKTCRKQGSKEVLTFAQDLGLDEIQVESTGCLGGCGTGPNMILQPGEVPLRHVSTPAKMTEVLRTLCGLTIPEVLLKATELRLAGNAEARGGDLRRAVELYTQGIDLRPPSGAHMLLSNRSGALLTLGDKSGALEDANAAASLAPPGFHTAYVRQVEAYAALGRYQEAGEALAAAARRDPSFAKSNEFKSLSTQLTAYFQRMSR</sequence>
<evidence type="ECO:0000313" key="1">
    <source>
        <dbReference type="EMBL" id="KAK9902104.1"/>
    </source>
</evidence>
<dbReference type="PANTHER" id="PTHR47682">
    <property type="entry name" value="TETRATRICOPEPTIDE REPEAT (TPR)-CONTAINING PROTEIN"/>
    <property type="match status" value="1"/>
</dbReference>
<dbReference type="InterPro" id="IPR036249">
    <property type="entry name" value="Thioredoxin-like_sf"/>
</dbReference>
<reference evidence="1 2" key="1">
    <citation type="journal article" date="2024" name="Nat. Commun.">
        <title>Phylogenomics reveals the evolutionary origins of lichenization in chlorophyte algae.</title>
        <authorList>
            <person name="Puginier C."/>
            <person name="Libourel C."/>
            <person name="Otte J."/>
            <person name="Skaloud P."/>
            <person name="Haon M."/>
            <person name="Grisel S."/>
            <person name="Petersen M."/>
            <person name="Berrin J.G."/>
            <person name="Delaux P.M."/>
            <person name="Dal Grande F."/>
            <person name="Keller J."/>
        </authorList>
    </citation>
    <scope>NUCLEOTIDE SEQUENCE [LARGE SCALE GENOMIC DNA]</scope>
    <source>
        <strain evidence="1 2">SAG 216-7</strain>
    </source>
</reference>
<dbReference type="SUPFAM" id="SSF48452">
    <property type="entry name" value="TPR-like"/>
    <property type="match status" value="1"/>
</dbReference>
<dbReference type="Proteomes" id="UP001491310">
    <property type="component" value="Unassembled WGS sequence"/>
</dbReference>
<keyword evidence="2" id="KW-1185">Reference proteome</keyword>
<dbReference type="EMBL" id="JALJOT010000016">
    <property type="protein sequence ID" value="KAK9902104.1"/>
    <property type="molecule type" value="Genomic_DNA"/>
</dbReference>
<name>A0ABR2YCF6_9CHLO</name>
<evidence type="ECO:0000313" key="2">
    <source>
        <dbReference type="Proteomes" id="UP001491310"/>
    </source>
</evidence>
<dbReference type="Pfam" id="PF13181">
    <property type="entry name" value="TPR_8"/>
    <property type="match status" value="1"/>
</dbReference>
<dbReference type="PANTHER" id="PTHR47682:SF1">
    <property type="entry name" value="TETRATRICOPEPTIDE REPEAT (TPR)-CONTAINING PROTEIN"/>
    <property type="match status" value="1"/>
</dbReference>
<comment type="caution">
    <text evidence="1">The sequence shown here is derived from an EMBL/GenBank/DDBJ whole genome shotgun (WGS) entry which is preliminary data.</text>
</comment>
<evidence type="ECO:0008006" key="3">
    <source>
        <dbReference type="Google" id="ProtNLM"/>
    </source>
</evidence>
<accession>A0ABR2YCF6</accession>
<protein>
    <recommendedName>
        <fullName evidence="3">TPR-like protein</fullName>
    </recommendedName>
</protein>
<dbReference type="InterPro" id="IPR019734">
    <property type="entry name" value="TPR_rpt"/>
</dbReference>
<dbReference type="SUPFAM" id="SSF52833">
    <property type="entry name" value="Thioredoxin-like"/>
    <property type="match status" value="1"/>
</dbReference>
<dbReference type="Gene3D" id="1.25.40.10">
    <property type="entry name" value="Tetratricopeptide repeat domain"/>
    <property type="match status" value="1"/>
</dbReference>
<dbReference type="InterPro" id="IPR011990">
    <property type="entry name" value="TPR-like_helical_dom_sf"/>
</dbReference>
<proteinExistence type="predicted"/>
<gene>
    <name evidence="1" type="ORF">WJX75_004561</name>
</gene>
<organism evidence="1 2">
    <name type="scientific">Coccomyxa subellipsoidea</name>
    <dbReference type="NCBI Taxonomy" id="248742"/>
    <lineage>
        <taxon>Eukaryota</taxon>
        <taxon>Viridiplantae</taxon>
        <taxon>Chlorophyta</taxon>
        <taxon>core chlorophytes</taxon>
        <taxon>Trebouxiophyceae</taxon>
        <taxon>Trebouxiophyceae incertae sedis</taxon>
        <taxon>Coccomyxaceae</taxon>
        <taxon>Coccomyxa</taxon>
    </lineage>
</organism>
<dbReference type="CDD" id="cd02980">
    <property type="entry name" value="TRX_Fd_family"/>
    <property type="match status" value="1"/>
</dbReference>